<dbReference type="OrthoDB" id="432544at2759"/>
<evidence type="ECO:0000259" key="7">
    <source>
        <dbReference type="Pfam" id="PF01182"/>
    </source>
</evidence>
<evidence type="ECO:0000256" key="3">
    <source>
        <dbReference type="ARBA" id="ARBA00010662"/>
    </source>
</evidence>
<dbReference type="GO" id="GO:0005975">
    <property type="term" value="P:carbohydrate metabolic process"/>
    <property type="evidence" value="ECO:0007669"/>
    <property type="project" value="UniProtKB-UniRule"/>
</dbReference>
<dbReference type="GO" id="GO:0017057">
    <property type="term" value="F:6-phosphogluconolactonase activity"/>
    <property type="evidence" value="ECO:0007669"/>
    <property type="project" value="UniProtKB-UniRule"/>
</dbReference>
<dbReference type="Ensembl" id="ENSNPET00000009212.1">
    <property type="protein sequence ID" value="ENSNPEP00000008987.1"/>
    <property type="gene ID" value="ENSNPEG00000006741.1"/>
</dbReference>
<proteinExistence type="inferred from homology"/>
<comment type="similarity">
    <text evidence="3 6">Belongs to the glucosamine/galactosamine-6-phosphate isomerase family. 6-phosphogluconolactonase subfamily.</text>
</comment>
<organism evidence="8 9">
    <name type="scientific">Nothoprocta perdicaria</name>
    <name type="common">Chilean tinamou</name>
    <name type="synonym">Crypturus perdicarius</name>
    <dbReference type="NCBI Taxonomy" id="30464"/>
    <lineage>
        <taxon>Eukaryota</taxon>
        <taxon>Metazoa</taxon>
        <taxon>Chordata</taxon>
        <taxon>Craniata</taxon>
        <taxon>Vertebrata</taxon>
        <taxon>Euteleostomi</taxon>
        <taxon>Archelosauria</taxon>
        <taxon>Archosauria</taxon>
        <taxon>Dinosauria</taxon>
        <taxon>Saurischia</taxon>
        <taxon>Theropoda</taxon>
        <taxon>Coelurosauria</taxon>
        <taxon>Aves</taxon>
        <taxon>Palaeognathae</taxon>
        <taxon>Tinamiformes</taxon>
        <taxon>Tinamidae</taxon>
        <taxon>Nothoprocta</taxon>
    </lineage>
</organism>
<dbReference type="GO" id="GO:0006098">
    <property type="term" value="P:pentose-phosphate shunt"/>
    <property type="evidence" value="ECO:0007669"/>
    <property type="project" value="UniProtKB-UniPathway"/>
</dbReference>
<dbReference type="Gene3D" id="3.40.50.1360">
    <property type="match status" value="1"/>
</dbReference>
<dbReference type="InterPro" id="IPR037171">
    <property type="entry name" value="NagB/RpiA_transferase-like"/>
</dbReference>
<dbReference type="SUPFAM" id="SSF100950">
    <property type="entry name" value="NagB/RpiA/CoA transferase-like"/>
    <property type="match status" value="1"/>
</dbReference>
<name>A0A8C6Z765_NOTPE</name>
<dbReference type="InterPro" id="IPR005900">
    <property type="entry name" value="6-phosphogluconolactonase_DevB"/>
</dbReference>
<dbReference type="FunFam" id="3.40.50.1360:FF:000005">
    <property type="entry name" value="6-phosphogluconolactonase"/>
    <property type="match status" value="1"/>
</dbReference>
<dbReference type="NCBIfam" id="TIGR01198">
    <property type="entry name" value="pgl"/>
    <property type="match status" value="1"/>
</dbReference>
<dbReference type="RefSeq" id="XP_025903933.1">
    <property type="nucleotide sequence ID" value="XM_026048148.1"/>
</dbReference>
<keyword evidence="9" id="KW-1185">Reference proteome</keyword>
<comment type="pathway">
    <text evidence="2 6">Carbohydrate degradation; pentose phosphate pathway; D-ribulose 5-phosphate from D-glucose 6-phosphate (oxidative stage): step 2/3.</text>
</comment>
<protein>
    <recommendedName>
        <fullName evidence="4 6">6-phosphogluconolactonase</fullName>
        <shortName evidence="6">6PGL</shortName>
        <ecNumber evidence="4 6">3.1.1.31</ecNumber>
    </recommendedName>
</protein>
<reference evidence="8" key="1">
    <citation type="submission" date="2025-08" db="UniProtKB">
        <authorList>
            <consortium name="Ensembl"/>
        </authorList>
    </citation>
    <scope>IDENTIFICATION</scope>
</reference>
<dbReference type="CDD" id="cd01400">
    <property type="entry name" value="6PGL"/>
    <property type="match status" value="1"/>
</dbReference>
<accession>A0A8C6Z765</accession>
<evidence type="ECO:0000256" key="6">
    <source>
        <dbReference type="RuleBase" id="RU365095"/>
    </source>
</evidence>
<dbReference type="KEGG" id="npd:112954886"/>
<keyword evidence="5 6" id="KW-0378">Hydrolase</keyword>
<evidence type="ECO:0000256" key="5">
    <source>
        <dbReference type="ARBA" id="ARBA00022801"/>
    </source>
</evidence>
<reference evidence="8" key="2">
    <citation type="submission" date="2025-09" db="UniProtKB">
        <authorList>
            <consortium name="Ensembl"/>
        </authorList>
    </citation>
    <scope>IDENTIFICATION</scope>
</reference>
<dbReference type="EC" id="3.1.1.31" evidence="4 6"/>
<dbReference type="PANTHER" id="PTHR11054">
    <property type="entry name" value="6-PHOSPHOGLUCONOLACTONASE"/>
    <property type="match status" value="1"/>
</dbReference>
<dbReference type="Proteomes" id="UP000694420">
    <property type="component" value="Unplaced"/>
</dbReference>
<sequence>MPRSPRRHVSVFPSPQELGSALAQLVAQRAAAATAAATGRFSLGLSGGSLVRILSRELPAAAAAAAPARWLVAFCDERLVPAAHPESTSGAYRAELLPRLPLPESGLLCADTGLPAPAAAAAYAAKLRQAFPDEPVPVFDLLILGVGPDGHTCSLFPDHPLLQEKEKIVAAITDSPKPPPERITLTLPVLNAARAVVFVATGEGKAAVLKRILEGDEEKALPAALVQPHSGQLYWFLDEPAAKDLTGPFEKHSIL</sequence>
<gene>
    <name evidence="8" type="primary">PGLS</name>
</gene>
<dbReference type="InterPro" id="IPR039104">
    <property type="entry name" value="6PGL"/>
</dbReference>
<dbReference type="CTD" id="25796"/>
<dbReference type="Pfam" id="PF01182">
    <property type="entry name" value="Glucosamine_iso"/>
    <property type="match status" value="1"/>
</dbReference>
<evidence type="ECO:0000313" key="8">
    <source>
        <dbReference type="Ensembl" id="ENSNPEP00000008987.1"/>
    </source>
</evidence>
<comment type="function">
    <text evidence="6">Hydrolysis of 6-phosphogluconolactone to 6-phosphogluconate.</text>
</comment>
<dbReference type="UniPathway" id="UPA00115">
    <property type="reaction ID" value="UER00409"/>
</dbReference>
<comment type="catalytic activity">
    <reaction evidence="1 6">
        <text>6-phospho-D-glucono-1,5-lactone + H2O = 6-phospho-D-gluconate + H(+)</text>
        <dbReference type="Rhea" id="RHEA:12556"/>
        <dbReference type="ChEBI" id="CHEBI:15377"/>
        <dbReference type="ChEBI" id="CHEBI:15378"/>
        <dbReference type="ChEBI" id="CHEBI:57955"/>
        <dbReference type="ChEBI" id="CHEBI:58759"/>
        <dbReference type="EC" id="3.1.1.31"/>
    </reaction>
</comment>
<dbReference type="InterPro" id="IPR006148">
    <property type="entry name" value="Glc/Gal-6P_isomerase"/>
</dbReference>
<evidence type="ECO:0000313" key="9">
    <source>
        <dbReference type="Proteomes" id="UP000694420"/>
    </source>
</evidence>
<dbReference type="AlphaFoldDB" id="A0A8C6Z765"/>
<feature type="domain" description="Glucosamine/galactosamine-6-phosphate isomerase" evidence="7">
    <location>
        <begin position="14"/>
        <end position="235"/>
    </location>
</feature>
<evidence type="ECO:0000256" key="2">
    <source>
        <dbReference type="ARBA" id="ARBA00004961"/>
    </source>
</evidence>
<evidence type="ECO:0000256" key="1">
    <source>
        <dbReference type="ARBA" id="ARBA00000832"/>
    </source>
</evidence>
<dbReference type="GeneID" id="112954886"/>
<dbReference type="PANTHER" id="PTHR11054:SF0">
    <property type="entry name" value="6-PHOSPHOGLUCONOLACTONASE"/>
    <property type="match status" value="1"/>
</dbReference>
<evidence type="ECO:0000256" key="4">
    <source>
        <dbReference type="ARBA" id="ARBA00013198"/>
    </source>
</evidence>